<comment type="caution">
    <text evidence="2">The sequence shown here is derived from an EMBL/GenBank/DDBJ whole genome shotgun (WGS) entry which is preliminary data.</text>
</comment>
<dbReference type="GO" id="GO:0016887">
    <property type="term" value="F:ATP hydrolysis activity"/>
    <property type="evidence" value="ECO:0007669"/>
    <property type="project" value="InterPro"/>
</dbReference>
<dbReference type="InterPro" id="IPR027417">
    <property type="entry name" value="P-loop_NTPase"/>
</dbReference>
<evidence type="ECO:0000313" key="3">
    <source>
        <dbReference type="Proteomes" id="UP000608579"/>
    </source>
</evidence>
<dbReference type="PANTHER" id="PTHR42759">
    <property type="entry name" value="MOXR FAMILY PROTEIN"/>
    <property type="match status" value="1"/>
</dbReference>
<dbReference type="SUPFAM" id="SSF52540">
    <property type="entry name" value="P-loop containing nucleoside triphosphate hydrolases"/>
    <property type="match status" value="1"/>
</dbReference>
<dbReference type="AlphaFoldDB" id="A0A833EA40"/>
<dbReference type="EMBL" id="DQVM01000093">
    <property type="protein sequence ID" value="HIQ29864.1"/>
    <property type="molecule type" value="Genomic_DNA"/>
</dbReference>
<protein>
    <submittedName>
        <fullName evidence="2">MoxR family ATPase</fullName>
    </submittedName>
</protein>
<name>A0A833EA40_CALS0</name>
<dbReference type="PANTHER" id="PTHR42759:SF1">
    <property type="entry name" value="MAGNESIUM-CHELATASE SUBUNIT CHLD"/>
    <property type="match status" value="1"/>
</dbReference>
<proteinExistence type="predicted"/>
<dbReference type="InterPro" id="IPR050764">
    <property type="entry name" value="CbbQ/NirQ/NorQ/GpvN"/>
</dbReference>
<reference evidence="2" key="1">
    <citation type="journal article" date="2020" name="ISME J.">
        <title>Gammaproteobacteria mediating utilization of methyl-, sulfur- and petroleum organic compounds in deep ocean hydrothermal plumes.</title>
        <authorList>
            <person name="Zhou Z."/>
            <person name="Liu Y."/>
            <person name="Pan J."/>
            <person name="Cron B.R."/>
            <person name="Toner B.M."/>
            <person name="Anantharaman K."/>
            <person name="Breier J.A."/>
            <person name="Dick G.J."/>
            <person name="Li M."/>
        </authorList>
    </citation>
    <scope>NUCLEOTIDE SEQUENCE</scope>
    <source>
        <strain evidence="2">SZUA-1515</strain>
    </source>
</reference>
<gene>
    <name evidence="2" type="ORF">EYH45_04795</name>
</gene>
<evidence type="ECO:0000313" key="2">
    <source>
        <dbReference type="EMBL" id="HIQ29864.1"/>
    </source>
</evidence>
<dbReference type="GO" id="GO:0005524">
    <property type="term" value="F:ATP binding"/>
    <property type="evidence" value="ECO:0007669"/>
    <property type="project" value="InterPro"/>
</dbReference>
<evidence type="ECO:0000259" key="1">
    <source>
        <dbReference type="SMART" id="SM00382"/>
    </source>
</evidence>
<feature type="domain" description="AAA+ ATPase" evidence="1">
    <location>
        <begin position="38"/>
        <end position="205"/>
    </location>
</feature>
<dbReference type="InterPro" id="IPR011704">
    <property type="entry name" value="ATPase_dyneun-rel_AAA"/>
</dbReference>
<sequence length="291" mass="33230">MSVTVKEITPQSIIKELEKELYVADESLATAVYLALKLEKPLLIEGEPGCGKTELAKVLAQMLNTDLIRLQCYEGITAAQALYEWDYPRQLLHIRVMEQSKSYDEIESEIFSEKFLLKRPLLQAILHEGPRPPVLLIDEIDRSDEEFEGFLLEFLAEFQVTIPEVGTIKAKKKPIVIITSNRTREVGDGLRRRCLYIYVTYPSPEKEKRILSLRVPELPEKLSSEVVDFIQRLRQVDDLSKKPGISETIDWANALKALNAKEITPGVIRSTMSCFIKSEDDVLRLRELGIL</sequence>
<dbReference type="Gene3D" id="3.40.50.300">
    <property type="entry name" value="P-loop containing nucleotide triphosphate hydrolases"/>
    <property type="match status" value="1"/>
</dbReference>
<dbReference type="CDD" id="cd00009">
    <property type="entry name" value="AAA"/>
    <property type="match status" value="1"/>
</dbReference>
<dbReference type="SMART" id="SM00382">
    <property type="entry name" value="AAA"/>
    <property type="match status" value="1"/>
</dbReference>
<dbReference type="InterPro" id="IPR003593">
    <property type="entry name" value="AAA+_ATPase"/>
</dbReference>
<dbReference type="Proteomes" id="UP000608579">
    <property type="component" value="Unassembled WGS sequence"/>
</dbReference>
<dbReference type="Pfam" id="PF07728">
    <property type="entry name" value="AAA_5"/>
    <property type="match status" value="1"/>
</dbReference>
<accession>A0A833EA40</accession>
<organism evidence="2 3">
    <name type="scientific">Caldiarchaeum subterraneum</name>
    <dbReference type="NCBI Taxonomy" id="311458"/>
    <lineage>
        <taxon>Archaea</taxon>
        <taxon>Nitrososphaerota</taxon>
        <taxon>Candidatus Caldarchaeales</taxon>
        <taxon>Candidatus Caldarchaeaceae</taxon>
        <taxon>Candidatus Caldarchaeum</taxon>
    </lineage>
</organism>